<organism evidence="2 3">
    <name type="scientific">Portunus trituberculatus</name>
    <name type="common">Swimming crab</name>
    <name type="synonym">Neptunus trituberculatus</name>
    <dbReference type="NCBI Taxonomy" id="210409"/>
    <lineage>
        <taxon>Eukaryota</taxon>
        <taxon>Metazoa</taxon>
        <taxon>Ecdysozoa</taxon>
        <taxon>Arthropoda</taxon>
        <taxon>Crustacea</taxon>
        <taxon>Multicrustacea</taxon>
        <taxon>Malacostraca</taxon>
        <taxon>Eumalacostraca</taxon>
        <taxon>Eucarida</taxon>
        <taxon>Decapoda</taxon>
        <taxon>Pleocyemata</taxon>
        <taxon>Brachyura</taxon>
        <taxon>Eubrachyura</taxon>
        <taxon>Portunoidea</taxon>
        <taxon>Portunidae</taxon>
        <taxon>Portuninae</taxon>
        <taxon>Portunus</taxon>
    </lineage>
</organism>
<comment type="caution">
    <text evidence="2">The sequence shown here is derived from an EMBL/GenBank/DDBJ whole genome shotgun (WGS) entry which is preliminary data.</text>
</comment>
<protein>
    <submittedName>
        <fullName evidence="2">Uncharacterized protein</fullName>
    </submittedName>
</protein>
<feature type="region of interest" description="Disordered" evidence="1">
    <location>
        <begin position="101"/>
        <end position="127"/>
    </location>
</feature>
<proteinExistence type="predicted"/>
<sequence length="149" mass="16525">MPLKRTYGSRSVPSTLINNQARRGGAFGLAGVPSPGCVMEASVPWILCRAGVKGTSVGVPGRRIISRIAYKKQCACVEAQRALESERREALVVDARQHFPHTKGRPTVKTRMSQWPRDPRRRLSTSASRVNGTEVRLEATPICSVFYYR</sequence>
<gene>
    <name evidence="2" type="ORF">E2C01_019018</name>
</gene>
<dbReference type="AlphaFoldDB" id="A0A5B7DYP1"/>
<evidence type="ECO:0000256" key="1">
    <source>
        <dbReference type="SAM" id="MobiDB-lite"/>
    </source>
</evidence>
<keyword evidence="3" id="KW-1185">Reference proteome</keyword>
<dbReference type="Proteomes" id="UP000324222">
    <property type="component" value="Unassembled WGS sequence"/>
</dbReference>
<name>A0A5B7DYP1_PORTR</name>
<evidence type="ECO:0000313" key="2">
    <source>
        <dbReference type="EMBL" id="MPC25894.1"/>
    </source>
</evidence>
<accession>A0A5B7DYP1</accession>
<dbReference type="EMBL" id="VSRR010001525">
    <property type="protein sequence ID" value="MPC25894.1"/>
    <property type="molecule type" value="Genomic_DNA"/>
</dbReference>
<evidence type="ECO:0000313" key="3">
    <source>
        <dbReference type="Proteomes" id="UP000324222"/>
    </source>
</evidence>
<reference evidence="2 3" key="1">
    <citation type="submission" date="2019-05" db="EMBL/GenBank/DDBJ databases">
        <title>Another draft genome of Portunus trituberculatus and its Hox gene families provides insights of decapod evolution.</title>
        <authorList>
            <person name="Jeong J.-H."/>
            <person name="Song I."/>
            <person name="Kim S."/>
            <person name="Choi T."/>
            <person name="Kim D."/>
            <person name="Ryu S."/>
            <person name="Kim W."/>
        </authorList>
    </citation>
    <scope>NUCLEOTIDE SEQUENCE [LARGE SCALE GENOMIC DNA]</scope>
    <source>
        <tissue evidence="2">Muscle</tissue>
    </source>
</reference>